<protein>
    <submittedName>
        <fullName evidence="2">Cysteine-rich CPCC</fullName>
    </submittedName>
</protein>
<comment type="caution">
    <text evidence="2">The sequence shown here is derived from an EMBL/GenBank/DDBJ whole genome shotgun (WGS) entry which is preliminary data.</text>
</comment>
<proteinExistence type="predicted"/>
<gene>
    <name evidence="2" type="ORF">SAMN05216586_109103</name>
</gene>
<keyword evidence="3" id="KW-1185">Reference proteome</keyword>
<dbReference type="AlphaFoldDB" id="A0AAQ1JQU1"/>
<feature type="domain" description="Cysteine-rich CPCC" evidence="1">
    <location>
        <begin position="96"/>
        <end position="163"/>
    </location>
</feature>
<dbReference type="Pfam" id="PF14206">
    <property type="entry name" value="Cys_rich_CPCC"/>
    <property type="match status" value="1"/>
</dbReference>
<name>A0AAQ1JQU1_9GAMM</name>
<dbReference type="EMBL" id="FNVE01000009">
    <property type="protein sequence ID" value="SEG54992.1"/>
    <property type="molecule type" value="Genomic_DNA"/>
</dbReference>
<evidence type="ECO:0000313" key="2">
    <source>
        <dbReference type="EMBL" id="SEG54992.1"/>
    </source>
</evidence>
<organism evidence="2 3">
    <name type="scientific">Halopseudomonas aestusnigri</name>
    <dbReference type="NCBI Taxonomy" id="857252"/>
    <lineage>
        <taxon>Bacteria</taxon>
        <taxon>Pseudomonadati</taxon>
        <taxon>Pseudomonadota</taxon>
        <taxon>Gammaproteobacteria</taxon>
        <taxon>Pseudomonadales</taxon>
        <taxon>Pseudomonadaceae</taxon>
        <taxon>Halopseudomonas</taxon>
    </lineage>
</organism>
<sequence>MMAEMEASERAEIVAFWFFCGFSEADPQVAVLPDALRTLVCRGVEPADPGDSLLDPLVHSSLIEDLYGVTNAFLQQALTERGLIVEQIDGAPEPTYACPCCGYYSLGSEGGYEICAVCFWEDDGERDPEQVSGPNHQTLAAGRQNVLTLGACDLATVERVDRQARQRYRAPQS</sequence>
<dbReference type="InterPro" id="IPR025983">
    <property type="entry name" value="Cys_rich_CPCC"/>
</dbReference>
<reference evidence="2 3" key="1">
    <citation type="submission" date="2016-10" db="EMBL/GenBank/DDBJ databases">
        <authorList>
            <person name="Varghese N."/>
            <person name="Submissions S."/>
        </authorList>
    </citation>
    <scope>NUCLEOTIDE SEQUENCE [LARGE SCALE GENOMIC DNA]</scope>
    <source>
        <strain evidence="2 3">CECT 8317</strain>
    </source>
</reference>
<evidence type="ECO:0000259" key="1">
    <source>
        <dbReference type="Pfam" id="PF14206"/>
    </source>
</evidence>
<accession>A0AAQ1JQU1</accession>
<dbReference type="Proteomes" id="UP000243518">
    <property type="component" value="Unassembled WGS sequence"/>
</dbReference>
<evidence type="ECO:0000313" key="3">
    <source>
        <dbReference type="Proteomes" id="UP000243518"/>
    </source>
</evidence>